<organism evidence="1 2">
    <name type="scientific">Azospirillum baldaniorum</name>
    <dbReference type="NCBI Taxonomy" id="1064539"/>
    <lineage>
        <taxon>Bacteria</taxon>
        <taxon>Pseudomonadati</taxon>
        <taxon>Pseudomonadota</taxon>
        <taxon>Alphaproteobacteria</taxon>
        <taxon>Rhodospirillales</taxon>
        <taxon>Azospirillaceae</taxon>
        <taxon>Azospirillum</taxon>
    </lineage>
</organism>
<dbReference type="Proteomes" id="UP000007319">
    <property type="component" value="Plasmid AZOBR_p1"/>
</dbReference>
<keyword evidence="2" id="KW-1185">Reference proteome</keyword>
<evidence type="ECO:0000313" key="1">
    <source>
        <dbReference type="EMBL" id="CCD00294.1"/>
    </source>
</evidence>
<protein>
    <submittedName>
        <fullName evidence="1">Uncharacterized protein</fullName>
    </submittedName>
</protein>
<sequence>MRGGPIKDAVQVRGQTFGPDPVRIAERVLNGFAHGACVLSGKFSAARKLSGENLP</sequence>
<keyword evidence="1" id="KW-0614">Plasmid</keyword>
<gene>
    <name evidence="1" type="ORF">AZOBR_p170050</name>
</gene>
<accession>A0A9P1NPD7</accession>
<dbReference type="KEGG" id="abs:AZOBR_p170050"/>
<dbReference type="AlphaFoldDB" id="A0A9P1NPD7"/>
<proteinExistence type="predicted"/>
<reference evidence="1 2" key="1">
    <citation type="journal article" date="2011" name="PLoS Genet.">
        <title>Azospirillum genomes reveal transition of bacteria from aquatic to terrestrial environments.</title>
        <authorList>
            <person name="Wisniewski-Dye F."/>
            <person name="Borziak K."/>
            <person name="Khalsa-Moyers G."/>
            <person name="Alexandre G."/>
            <person name="Sukharnikov L.O."/>
            <person name="Wuichet K."/>
            <person name="Hurst G.B."/>
            <person name="McDonald W.H."/>
            <person name="Robertson J.S."/>
            <person name="Barbe V."/>
            <person name="Calteau A."/>
            <person name="Rouy Z."/>
            <person name="Mangenot S."/>
            <person name="Prigent-Combaret C."/>
            <person name="Normand P."/>
            <person name="Boyer M."/>
            <person name="Siguier P."/>
            <person name="Dessaux Y."/>
            <person name="Elmerich C."/>
            <person name="Condemine G."/>
            <person name="Krishnen G."/>
            <person name="Kennedy I."/>
            <person name="Paterson A.H."/>
            <person name="Gonzalez V."/>
            <person name="Mavingui P."/>
            <person name="Zhulin I.B."/>
        </authorList>
    </citation>
    <scope>NUCLEOTIDE SEQUENCE [LARGE SCALE GENOMIC DNA]</scope>
    <source>
        <strain evidence="1 2">Sp245</strain>
    </source>
</reference>
<evidence type="ECO:0000313" key="2">
    <source>
        <dbReference type="Proteomes" id="UP000007319"/>
    </source>
</evidence>
<name>A0A9P1NPD7_9PROT</name>
<dbReference type="EMBL" id="HE577328">
    <property type="protein sequence ID" value="CCD00294.1"/>
    <property type="molecule type" value="Genomic_DNA"/>
</dbReference>
<geneLocation type="plasmid" evidence="1 2">
    <name>AZOBR_p1</name>
</geneLocation>